<dbReference type="Gene3D" id="2.60.40.10">
    <property type="entry name" value="Immunoglobulins"/>
    <property type="match status" value="1"/>
</dbReference>
<name>A0A1V0QGM5_CNPV</name>
<dbReference type="EMBL" id="KX857215">
    <property type="protein sequence ID" value="ARE67521.1"/>
    <property type="molecule type" value="Genomic_DNA"/>
</dbReference>
<accession>A0A1V0QGM5</accession>
<dbReference type="InterPro" id="IPR007110">
    <property type="entry name" value="Ig-like_dom"/>
</dbReference>
<protein>
    <submittedName>
        <fullName evidence="3">SWPV2-ORF270</fullName>
    </submittedName>
</protein>
<feature type="compositionally biased region" description="Acidic residues" evidence="1">
    <location>
        <begin position="34"/>
        <end position="50"/>
    </location>
</feature>
<organism evidence="3">
    <name type="scientific">Shearwaterpox virus</name>
    <dbReference type="NCBI Taxonomy" id="1974596"/>
    <lineage>
        <taxon>Viruses</taxon>
        <taxon>Varidnaviria</taxon>
        <taxon>Bamfordvirae</taxon>
        <taxon>Nucleocytoviricota</taxon>
        <taxon>Pokkesviricetes</taxon>
        <taxon>Chitovirales</taxon>
        <taxon>Poxviridae</taxon>
        <taxon>Chordopoxvirinae</taxon>
        <taxon>Avipoxvirus</taxon>
        <taxon>Avipoxvirus canarypox</taxon>
        <taxon>Canarypox virus</taxon>
    </lineage>
</organism>
<dbReference type="PROSITE" id="PS50835">
    <property type="entry name" value="IG_LIKE"/>
    <property type="match status" value="1"/>
</dbReference>
<dbReference type="Proteomes" id="UP000319767">
    <property type="component" value="Segment"/>
</dbReference>
<sequence length="193" mass="21733">MNNNVKLMFMIFILILTKTIAQKMDAPTTTSYTTEEEDDNEDDNEDEAEQDCCKDETGCPYVSNSIYVSNGTTFNVVCLGCSSDYNNFTILWMVNGTVIENNTDTGFTYNISVLDASSNFSSATVLSSVDLNRHDYNNSNITCILNDPKGSSSDSFDTKSMNNRYEKIQYLKENNITLATEEEFNNYTITVKK</sequence>
<reference evidence="3" key="1">
    <citation type="journal article" date="2017" name="BMC Genomics">
        <title>Genomic characterization of two novel pathogenic avipoxviruses isolated from pacific shearwaters (Ardenna spp.).</title>
        <authorList>
            <person name="Sarker S."/>
            <person name="Das S."/>
            <person name="Lavers J.L."/>
            <person name="Hutton I."/>
            <person name="Helbig K."/>
            <person name="Imbery J."/>
            <person name="Upton C."/>
            <person name="Raidal S.R."/>
        </authorList>
    </citation>
    <scope>NUCLEOTIDE SEQUENCE [LARGE SCALE GENOMIC DNA]</scope>
    <source>
        <strain evidence="3">SWPV-2</strain>
    </source>
</reference>
<evidence type="ECO:0000259" key="2">
    <source>
        <dbReference type="PROSITE" id="PS50835"/>
    </source>
</evidence>
<proteinExistence type="predicted"/>
<gene>
    <name evidence="3" type="primary">SWPV2-270</name>
</gene>
<feature type="region of interest" description="Disordered" evidence="1">
    <location>
        <begin position="27"/>
        <end position="51"/>
    </location>
</feature>
<feature type="domain" description="Ig-like" evidence="2">
    <location>
        <begin position="60"/>
        <end position="162"/>
    </location>
</feature>
<evidence type="ECO:0000313" key="3">
    <source>
        <dbReference type="EMBL" id="ARE67521.1"/>
    </source>
</evidence>
<dbReference type="InterPro" id="IPR013783">
    <property type="entry name" value="Ig-like_fold"/>
</dbReference>
<evidence type="ECO:0000256" key="1">
    <source>
        <dbReference type="SAM" id="MobiDB-lite"/>
    </source>
</evidence>